<dbReference type="Pfam" id="PF26640">
    <property type="entry name" value="DUF8212"/>
    <property type="match status" value="1"/>
</dbReference>
<gene>
    <name evidence="3" type="ORF">TRAPUB_6138</name>
</gene>
<protein>
    <submittedName>
        <fullName evidence="3">Vegetative incompatibility protein HET-E-1</fullName>
    </submittedName>
</protein>
<dbReference type="PANTHER" id="PTHR10622:SF10">
    <property type="entry name" value="HET DOMAIN-CONTAINING PROTEIN"/>
    <property type="match status" value="1"/>
</dbReference>
<evidence type="ECO:0000313" key="3">
    <source>
        <dbReference type="EMBL" id="OJT03271.1"/>
    </source>
</evidence>
<dbReference type="Pfam" id="PF06985">
    <property type="entry name" value="HET"/>
    <property type="match status" value="1"/>
</dbReference>
<accession>A0A1M2V6Q9</accession>
<evidence type="ECO:0000259" key="1">
    <source>
        <dbReference type="Pfam" id="PF06985"/>
    </source>
</evidence>
<proteinExistence type="predicted"/>
<evidence type="ECO:0000259" key="2">
    <source>
        <dbReference type="Pfam" id="PF26640"/>
    </source>
</evidence>
<dbReference type="PANTHER" id="PTHR10622">
    <property type="entry name" value="HET DOMAIN-CONTAINING PROTEIN"/>
    <property type="match status" value="1"/>
</dbReference>
<dbReference type="Proteomes" id="UP000184267">
    <property type="component" value="Unassembled WGS sequence"/>
</dbReference>
<comment type="caution">
    <text evidence="3">The sequence shown here is derived from an EMBL/GenBank/DDBJ whole genome shotgun (WGS) entry which is preliminary data.</text>
</comment>
<dbReference type="InterPro" id="IPR010730">
    <property type="entry name" value="HET"/>
</dbReference>
<dbReference type="EMBL" id="MNAD01001620">
    <property type="protein sequence ID" value="OJT03271.1"/>
    <property type="molecule type" value="Genomic_DNA"/>
</dbReference>
<name>A0A1M2V6Q9_TRAPU</name>
<dbReference type="AlphaFoldDB" id="A0A1M2V6Q9"/>
<feature type="domain" description="DUF8212" evidence="2">
    <location>
        <begin position="240"/>
        <end position="338"/>
    </location>
</feature>
<keyword evidence="4" id="KW-1185">Reference proteome</keyword>
<dbReference type="InterPro" id="IPR058525">
    <property type="entry name" value="DUF8212"/>
</dbReference>
<reference evidence="3 4" key="1">
    <citation type="submission" date="2016-10" db="EMBL/GenBank/DDBJ databases">
        <title>Genome sequence of the basidiomycete white-rot fungus Trametes pubescens.</title>
        <authorList>
            <person name="Makela M.R."/>
            <person name="Granchi Z."/>
            <person name="Peng M."/>
            <person name="De Vries R.P."/>
            <person name="Grigoriev I."/>
            <person name="Riley R."/>
            <person name="Hilden K."/>
        </authorList>
    </citation>
    <scope>NUCLEOTIDE SEQUENCE [LARGE SCALE GENOMIC DNA]</scope>
    <source>
        <strain evidence="3 4">FBCC735</strain>
    </source>
</reference>
<sequence length="611" mass="67890">MRLLETRTGEFLSVNNLDEVRYAILSHAWAAEGEQTYHDLLAIQSNVHAARASGVQLPPNEILLRATPKIREACAYALSEGFESLWIDSCCIDKTSSAELSEAINSMYQWYGQAIICYAFLDDVTSEEDPSPPFSQFRDSRWFTRGWTLQELIAPRIVIFISAEWDMLGSKDGLSAVVEEVTGIDQAVLVHLLPLHSVSVARRMSWAAKRFTTRKEDEAYSLMGIFGVNMPTIYGEGRLAFIRLQEEILRLVPDQSLFAWERTRDSWNPVFAEESASDPTLFATSPADFELSSRFDCITVKEAGELLGIPAYPPPTYTITPYGLRTDLPLTALSPTVSIAYLACKNEDDIVVGLILQKDKGAHAWSVGAALRDLGECMYNPNFSKSPETWIRLLHLPSSAPDFLASRARIEEVYIIHRPALTPTPRLRGPSLPRLSPVQLYGNAYKIKLPKWCQSRLTEQGYGVSLSSSHTALTTPHRSPPTYIVRLLRGTVTVDINLGPCACNRGGFTSCWWLASRVSSPSHKEVAARQVSSSRHLLERAASTCKDPRAHVESWGPIEGGGWGRRTRVVLGSRTRGEALAVDLVLTCDYQGDGHYPALFSLWIDVAAVQL</sequence>
<dbReference type="OrthoDB" id="2748246at2759"/>
<dbReference type="STRING" id="154538.A0A1M2V6Q9"/>
<organism evidence="3 4">
    <name type="scientific">Trametes pubescens</name>
    <name type="common">White-rot fungus</name>
    <dbReference type="NCBI Taxonomy" id="154538"/>
    <lineage>
        <taxon>Eukaryota</taxon>
        <taxon>Fungi</taxon>
        <taxon>Dikarya</taxon>
        <taxon>Basidiomycota</taxon>
        <taxon>Agaricomycotina</taxon>
        <taxon>Agaricomycetes</taxon>
        <taxon>Polyporales</taxon>
        <taxon>Polyporaceae</taxon>
        <taxon>Trametes</taxon>
    </lineage>
</organism>
<feature type="domain" description="Heterokaryon incompatibility" evidence="1">
    <location>
        <begin position="22"/>
        <end position="128"/>
    </location>
</feature>
<evidence type="ECO:0000313" key="4">
    <source>
        <dbReference type="Proteomes" id="UP000184267"/>
    </source>
</evidence>